<evidence type="ECO:0000256" key="1">
    <source>
        <dbReference type="SAM" id="Phobius"/>
    </source>
</evidence>
<dbReference type="NCBIfam" id="NF033484">
    <property type="entry name" value="Stp1_PP2C_phos"/>
    <property type="match status" value="1"/>
</dbReference>
<dbReference type="Gene3D" id="3.60.40.10">
    <property type="entry name" value="PPM-type phosphatase domain"/>
    <property type="match status" value="1"/>
</dbReference>
<feature type="domain" description="PPM-type phosphatase" evidence="2">
    <location>
        <begin position="5"/>
        <end position="240"/>
    </location>
</feature>
<dbReference type="InterPro" id="IPR036457">
    <property type="entry name" value="PPM-type-like_dom_sf"/>
</dbReference>
<evidence type="ECO:0000259" key="2">
    <source>
        <dbReference type="PROSITE" id="PS51746"/>
    </source>
</evidence>
<evidence type="ECO:0000313" key="8">
    <source>
        <dbReference type="EMBL" id="CAB5031420.1"/>
    </source>
</evidence>
<dbReference type="InterPro" id="IPR015655">
    <property type="entry name" value="PP2C"/>
</dbReference>
<dbReference type="Pfam" id="PF13672">
    <property type="entry name" value="PP2C_2"/>
    <property type="match status" value="1"/>
</dbReference>
<name>A0A6J6QX60_9ZZZZ</name>
<keyword evidence="1" id="KW-1133">Transmembrane helix</keyword>
<dbReference type="EMBL" id="CAFBMF010000062">
    <property type="protein sequence ID" value="CAB4902851.1"/>
    <property type="molecule type" value="Genomic_DNA"/>
</dbReference>
<dbReference type="AlphaFoldDB" id="A0A6J6QX60"/>
<dbReference type="EMBL" id="CAEZZP010000008">
    <property type="protein sequence ID" value="CAB4763414.1"/>
    <property type="molecule type" value="Genomic_DNA"/>
</dbReference>
<reference evidence="3" key="1">
    <citation type="submission" date="2020-05" db="EMBL/GenBank/DDBJ databases">
        <authorList>
            <person name="Chiriac C."/>
            <person name="Salcher M."/>
            <person name="Ghai R."/>
            <person name="Kavagutti S V."/>
        </authorList>
    </citation>
    <scope>NUCLEOTIDE SEQUENCE</scope>
</reference>
<dbReference type="EMBL" id="CAFBLJ010000020">
    <property type="protein sequence ID" value="CAB4863039.1"/>
    <property type="molecule type" value="Genomic_DNA"/>
</dbReference>
<evidence type="ECO:0000313" key="3">
    <source>
        <dbReference type="EMBL" id="CAB4713545.1"/>
    </source>
</evidence>
<dbReference type="EMBL" id="CAFBPS010000073">
    <property type="protein sequence ID" value="CAB5031420.1"/>
    <property type="molecule type" value="Genomic_DNA"/>
</dbReference>
<dbReference type="GO" id="GO:0004722">
    <property type="term" value="F:protein serine/threonine phosphatase activity"/>
    <property type="evidence" value="ECO:0007669"/>
    <property type="project" value="InterPro"/>
</dbReference>
<accession>A0A6J6QX60</accession>
<sequence>MIRATYGASTHVGQVRDGNEDNFVTIEGLYFVADGMGGHSAGEVASEIAVRILQEVYTDPKVRVSSPGLLADAISTANTAIFMEAMHDASKTGMGTTLTGLAVTNAPDNQIVVANVGDSRTYMWRHGELRQVTKDHSHVQTLVDRGAITRAEARVHFQRNIVLRAMGIESWVDIDTFPLTVEDGDRFIMCSDGLVDEADDDEIETEIRLSVSVQDLADRLVDLANRNGGRDNITVLVVDFAVSDEVVETVSEIVATLPIVELPTGTEPVITEEIAIVVSEQTPDIASSRPSRWFTVATYAMWLASLAITATVIISAITSSQ</sequence>
<evidence type="ECO:0000313" key="6">
    <source>
        <dbReference type="EMBL" id="CAB4863039.1"/>
    </source>
</evidence>
<dbReference type="CDD" id="cd00143">
    <property type="entry name" value="PP2Cc"/>
    <property type="match status" value="1"/>
</dbReference>
<dbReference type="EMBL" id="CAFAAL010000038">
    <property type="protein sequence ID" value="CAB4800024.1"/>
    <property type="molecule type" value="Genomic_DNA"/>
</dbReference>
<dbReference type="SMART" id="SM00331">
    <property type="entry name" value="PP2C_SIG"/>
    <property type="match status" value="1"/>
</dbReference>
<dbReference type="EMBL" id="CAEZYH010000013">
    <property type="protein sequence ID" value="CAB4713545.1"/>
    <property type="molecule type" value="Genomic_DNA"/>
</dbReference>
<keyword evidence="1" id="KW-0812">Transmembrane</keyword>
<dbReference type="InterPro" id="IPR001932">
    <property type="entry name" value="PPM-type_phosphatase-like_dom"/>
</dbReference>
<evidence type="ECO:0000313" key="5">
    <source>
        <dbReference type="EMBL" id="CAB4800024.1"/>
    </source>
</evidence>
<evidence type="ECO:0000313" key="4">
    <source>
        <dbReference type="EMBL" id="CAB4763414.1"/>
    </source>
</evidence>
<protein>
    <submittedName>
        <fullName evidence="3">Unannotated protein</fullName>
    </submittedName>
</protein>
<feature type="transmembrane region" description="Helical" evidence="1">
    <location>
        <begin position="293"/>
        <end position="317"/>
    </location>
</feature>
<organism evidence="3">
    <name type="scientific">freshwater metagenome</name>
    <dbReference type="NCBI Taxonomy" id="449393"/>
    <lineage>
        <taxon>unclassified sequences</taxon>
        <taxon>metagenomes</taxon>
        <taxon>ecological metagenomes</taxon>
    </lineage>
</organism>
<proteinExistence type="predicted"/>
<gene>
    <name evidence="3" type="ORF">UFOPK2658_00557</name>
    <name evidence="4" type="ORF">UFOPK2880_00257</name>
    <name evidence="5" type="ORF">UFOPK3004_00617</name>
    <name evidence="6" type="ORF">UFOPK3304_00567</name>
    <name evidence="7" type="ORF">UFOPK3494_01030</name>
    <name evidence="8" type="ORF">UFOPK4134_01026</name>
</gene>
<evidence type="ECO:0000313" key="7">
    <source>
        <dbReference type="EMBL" id="CAB4902851.1"/>
    </source>
</evidence>
<dbReference type="SMART" id="SM00332">
    <property type="entry name" value="PP2Cc"/>
    <property type="match status" value="1"/>
</dbReference>
<dbReference type="SUPFAM" id="SSF81606">
    <property type="entry name" value="PP2C-like"/>
    <property type="match status" value="1"/>
</dbReference>
<keyword evidence="1" id="KW-0472">Membrane</keyword>
<dbReference type="PANTHER" id="PTHR47992">
    <property type="entry name" value="PROTEIN PHOSPHATASE"/>
    <property type="match status" value="1"/>
</dbReference>
<dbReference type="PROSITE" id="PS51746">
    <property type="entry name" value="PPM_2"/>
    <property type="match status" value="1"/>
</dbReference>